<dbReference type="NCBIfam" id="TIGR04183">
    <property type="entry name" value="Por_Secre_tail"/>
    <property type="match status" value="1"/>
</dbReference>
<feature type="chain" id="PRO_5026998409" evidence="1">
    <location>
        <begin position="29"/>
        <end position="880"/>
    </location>
</feature>
<accession>A0A6M0IP68</accession>
<dbReference type="Proteomes" id="UP000477386">
    <property type="component" value="Unassembled WGS sequence"/>
</dbReference>
<protein>
    <submittedName>
        <fullName evidence="2">T9SS type A sorting domain-containing protein</fullName>
    </submittedName>
</protein>
<dbReference type="InterPro" id="IPR026444">
    <property type="entry name" value="Secre_tail"/>
</dbReference>
<feature type="signal peptide" evidence="1">
    <location>
        <begin position="1"/>
        <end position="28"/>
    </location>
</feature>
<organism evidence="2 3">
    <name type="scientific">Spirosoma agri</name>
    <dbReference type="NCBI Taxonomy" id="1987381"/>
    <lineage>
        <taxon>Bacteria</taxon>
        <taxon>Pseudomonadati</taxon>
        <taxon>Bacteroidota</taxon>
        <taxon>Cytophagia</taxon>
        <taxon>Cytophagales</taxon>
        <taxon>Cytophagaceae</taxon>
        <taxon>Spirosoma</taxon>
    </lineage>
</organism>
<evidence type="ECO:0000256" key="1">
    <source>
        <dbReference type="SAM" id="SignalP"/>
    </source>
</evidence>
<dbReference type="PANTHER" id="PTHR42754">
    <property type="entry name" value="ENDOGLUCANASE"/>
    <property type="match status" value="1"/>
</dbReference>
<keyword evidence="1" id="KW-0732">Signal</keyword>
<evidence type="ECO:0000313" key="3">
    <source>
        <dbReference type="Proteomes" id="UP000477386"/>
    </source>
</evidence>
<keyword evidence="3" id="KW-1185">Reference proteome</keyword>
<sequence>MKNQYWISIKQWCVVALWVMSLSISARAQTGQPPAIQWQRVIENSSLSTFSTGRIAKANDGDFCVVSGTQLTRLSAAGTIVWSSVITGYYAASSGYFPKVGSVPSLAATSDGGFVVLVNDELFWSISKFDANGQLAWKKLLAYKYSGDKYESGITEKDLIATPDGGYLIVGDIIPGNLRFVIATKLDRDGNQIWQRPVSYLADDANVTINVSRVVNSPDGGYVLVGQSPTRSSAWASKLDDQGNIIWQKLYPERKLLDDVIPSPYFNGLFVASGVNNLNDNVSNTLNLGADGSPGGGFYQPGRLSFSRSSLVAVPARNGKPAYQTVLDEASQQAGDFRLTNLAQSDQLVWTKTFGGSGIDVPQGLIVTDDGSYVVVGTTTSTDGDVQGKVGTQVATWIVKVGKAAPANPLTLIKPTYDCATGSITFNITGGDESPITYNAPGITRARATDNVGVVEQGLRNDPKPITITATQSGQTASYTFDLIGACTNQFKPPVLVRSIPDMVFTVGQVLKQEDFNLGNYIVDPTSSQPRYFPEWTASMKGLPAGIRQNTFGDLRYNLSVSLVGAPTVSGVYTVTATAATQYFVSQPVITTFKITVTDASVVNPPTVGTLALLIPTYDCTTGAITFNTTGGNGSPITYSAPGITRSSLASNTGVVEQGLRNDPKPITITATQSGQTASYTFDFGAFCSGNQPPQPPITPPTTGALTLLSPVYDCASGAFTFKSSGGDNSPIEYQAAGITGWTTNPNQFVDKDSRTASDVKPFTLMARQSGQTVTYTWDLKVACGRSARVAAAEAGQGLRLTVKGNPVDNTAIVVISGVEGQAVQLDLLNANGHLLEQRHIEQVGAVDEQRFDVQRQPTGMLFLRAQSGQQKQTIKLIKQ</sequence>
<reference evidence="2 3" key="1">
    <citation type="submission" date="2020-02" db="EMBL/GenBank/DDBJ databases">
        <title>Draft genome sequence of two Spirosoma agri KCTC 52727 and Spirosoma terrae KCTC 52035.</title>
        <authorList>
            <person name="Rojas J."/>
            <person name="Ambika Manirajan B."/>
            <person name="Ratering S."/>
            <person name="Suarez C."/>
            <person name="Schnell S."/>
        </authorList>
    </citation>
    <scope>NUCLEOTIDE SEQUENCE [LARGE SCALE GENOMIC DNA]</scope>
    <source>
        <strain evidence="2 3">KCTC 52727</strain>
    </source>
</reference>
<dbReference type="PANTHER" id="PTHR42754:SF1">
    <property type="entry name" value="LIPOPROTEIN"/>
    <property type="match status" value="1"/>
</dbReference>
<dbReference type="RefSeq" id="WP_164043178.1">
    <property type="nucleotide sequence ID" value="NZ_JAAGNZ010000003.1"/>
</dbReference>
<name>A0A6M0IP68_9BACT</name>
<comment type="caution">
    <text evidence="2">The sequence shown here is derived from an EMBL/GenBank/DDBJ whole genome shotgun (WGS) entry which is preliminary data.</text>
</comment>
<dbReference type="AlphaFoldDB" id="A0A6M0IP68"/>
<gene>
    <name evidence="2" type="ORF">GK091_24430</name>
</gene>
<dbReference type="EMBL" id="JAAGNZ010000003">
    <property type="protein sequence ID" value="NEU70048.1"/>
    <property type="molecule type" value="Genomic_DNA"/>
</dbReference>
<proteinExistence type="predicted"/>
<evidence type="ECO:0000313" key="2">
    <source>
        <dbReference type="EMBL" id="NEU70048.1"/>
    </source>
</evidence>